<dbReference type="EMBL" id="MEWZ01000006">
    <property type="protein sequence ID" value="OGC87202.1"/>
    <property type="molecule type" value="Genomic_DNA"/>
</dbReference>
<sequence>MDKSVTIYSTPTCHFCQMAKEFFVEKGIEYTNYDVSQDAAKREEMIKMTGQLGVPVIVVGGDIMVGFDRAKISAKLGIEA</sequence>
<dbReference type="Proteomes" id="UP000178585">
    <property type="component" value="Unassembled WGS sequence"/>
</dbReference>
<feature type="domain" description="Glutaredoxin" evidence="1">
    <location>
        <begin position="5"/>
        <end position="62"/>
    </location>
</feature>
<organism evidence="2 3">
    <name type="scientific">Candidatus Adlerbacteria bacterium RIFCSPLOWO2_01_FULL_54_21b</name>
    <dbReference type="NCBI Taxonomy" id="1797245"/>
    <lineage>
        <taxon>Bacteria</taxon>
        <taxon>Candidatus Adleribacteriota</taxon>
    </lineage>
</organism>
<comment type="caution">
    <text evidence="2">The sequence shown here is derived from an EMBL/GenBank/DDBJ whole genome shotgun (WGS) entry which is preliminary data.</text>
</comment>
<evidence type="ECO:0000313" key="3">
    <source>
        <dbReference type="Proteomes" id="UP000178585"/>
    </source>
</evidence>
<gene>
    <name evidence="2" type="ORF">A2949_00675</name>
</gene>
<accession>A0A1F4XZS3</accession>
<name>A0A1F4XZS3_9BACT</name>
<dbReference type="AlphaFoldDB" id="A0A1F4XZS3"/>
<evidence type="ECO:0000313" key="2">
    <source>
        <dbReference type="EMBL" id="OGC87202.1"/>
    </source>
</evidence>
<dbReference type="PROSITE" id="PS51354">
    <property type="entry name" value="GLUTAREDOXIN_2"/>
    <property type="match status" value="1"/>
</dbReference>
<dbReference type="GO" id="GO:0009055">
    <property type="term" value="F:electron transfer activity"/>
    <property type="evidence" value="ECO:0007669"/>
    <property type="project" value="TreeGrafter"/>
</dbReference>
<dbReference type="Gene3D" id="3.40.30.10">
    <property type="entry name" value="Glutaredoxin"/>
    <property type="match status" value="1"/>
</dbReference>
<dbReference type="InterPro" id="IPR002109">
    <property type="entry name" value="Glutaredoxin"/>
</dbReference>
<dbReference type="NCBIfam" id="NF041212">
    <property type="entry name" value="Uxx_star"/>
    <property type="match status" value="1"/>
</dbReference>
<dbReference type="PANTHER" id="PTHR34386">
    <property type="entry name" value="GLUTAREDOXIN"/>
    <property type="match status" value="1"/>
</dbReference>
<dbReference type="Pfam" id="PF00462">
    <property type="entry name" value="Glutaredoxin"/>
    <property type="match status" value="1"/>
</dbReference>
<dbReference type="STRING" id="1797245.A2949_00675"/>
<evidence type="ECO:0000259" key="1">
    <source>
        <dbReference type="Pfam" id="PF00462"/>
    </source>
</evidence>
<dbReference type="CDD" id="cd02976">
    <property type="entry name" value="NrdH"/>
    <property type="match status" value="1"/>
</dbReference>
<dbReference type="SUPFAM" id="SSF52833">
    <property type="entry name" value="Thioredoxin-like"/>
    <property type="match status" value="1"/>
</dbReference>
<dbReference type="InterPro" id="IPR036249">
    <property type="entry name" value="Thioredoxin-like_sf"/>
</dbReference>
<dbReference type="GO" id="GO:0045454">
    <property type="term" value="P:cell redox homeostasis"/>
    <property type="evidence" value="ECO:0007669"/>
    <property type="project" value="TreeGrafter"/>
</dbReference>
<dbReference type="PANTHER" id="PTHR34386:SF1">
    <property type="entry name" value="GLUTAREDOXIN-LIKE PROTEIN NRDH"/>
    <property type="match status" value="1"/>
</dbReference>
<dbReference type="InterPro" id="IPR051548">
    <property type="entry name" value="Grx-like_ET"/>
</dbReference>
<protein>
    <submittedName>
        <fullName evidence="2">NrdH-redoxin</fullName>
    </submittedName>
</protein>
<proteinExistence type="predicted"/>
<reference evidence="2 3" key="1">
    <citation type="journal article" date="2016" name="Nat. Commun.">
        <title>Thousands of microbial genomes shed light on interconnected biogeochemical processes in an aquifer system.</title>
        <authorList>
            <person name="Anantharaman K."/>
            <person name="Brown C.T."/>
            <person name="Hug L.A."/>
            <person name="Sharon I."/>
            <person name="Castelle C.J."/>
            <person name="Probst A.J."/>
            <person name="Thomas B.C."/>
            <person name="Singh A."/>
            <person name="Wilkins M.J."/>
            <person name="Karaoz U."/>
            <person name="Brodie E.L."/>
            <person name="Williams K.H."/>
            <person name="Hubbard S.S."/>
            <person name="Banfield J.F."/>
        </authorList>
    </citation>
    <scope>NUCLEOTIDE SEQUENCE [LARGE SCALE GENOMIC DNA]</scope>
</reference>